<feature type="transmembrane region" description="Helical" evidence="1">
    <location>
        <begin position="1282"/>
        <end position="1301"/>
    </location>
</feature>
<feature type="transmembrane region" description="Helical" evidence="1">
    <location>
        <begin position="12"/>
        <end position="30"/>
    </location>
</feature>
<dbReference type="EMBL" id="AGZS01000005">
    <property type="protein sequence ID" value="EJD64763.1"/>
    <property type="molecule type" value="Genomic_DNA"/>
</dbReference>
<reference evidence="3 4" key="1">
    <citation type="submission" date="2012-01" db="EMBL/GenBank/DDBJ databases">
        <title>The Genome Sequence of Scardovia wiggsiae F0424.</title>
        <authorList>
            <consortium name="The Broad Institute Genome Sequencing Platform"/>
            <person name="Earl A."/>
            <person name="Ward D."/>
            <person name="Feldgarden M."/>
            <person name="Gevers D."/>
            <person name="Izard J."/>
            <person name="Ganesan A."/>
            <person name="Baranova O.V."/>
            <person name="Blanton J.M."/>
            <person name="Tanner A.C."/>
            <person name="Mathney J."/>
            <person name="Dewhirst F.E."/>
            <person name="Young S.K."/>
            <person name="Zeng Q."/>
            <person name="Gargeya S."/>
            <person name="Fitzgerald M."/>
            <person name="Haas B."/>
            <person name="Abouelleil A."/>
            <person name="Alvarado L."/>
            <person name="Arachchi H.M."/>
            <person name="Berlin A."/>
            <person name="Chapman S.B."/>
            <person name="Gearin G."/>
            <person name="Goldberg J."/>
            <person name="Griggs A."/>
            <person name="Gujja S."/>
            <person name="Hansen M."/>
            <person name="Heiman D."/>
            <person name="Howarth C."/>
            <person name="Larimer J."/>
            <person name="Lui A."/>
            <person name="MacDonald P.J.P."/>
            <person name="McCowen C."/>
            <person name="Montmayeur A."/>
            <person name="Murphy C."/>
            <person name="Neiman D."/>
            <person name="Pearson M."/>
            <person name="Priest M."/>
            <person name="Roberts A."/>
            <person name="Saif S."/>
            <person name="Shea T."/>
            <person name="Sisk P."/>
            <person name="Stolte C."/>
            <person name="Sykes S."/>
            <person name="Wortman J."/>
            <person name="Nusbaum C."/>
            <person name="Birren B."/>
        </authorList>
    </citation>
    <scope>NUCLEOTIDE SEQUENCE [LARGE SCALE GENOMIC DNA]</scope>
    <source>
        <strain evidence="3 4">F0424</strain>
    </source>
</reference>
<feature type="domain" description="Ig-like" evidence="2">
    <location>
        <begin position="914"/>
        <end position="1046"/>
    </location>
</feature>
<name>J0DEP8_9BIFI</name>
<gene>
    <name evidence="3" type="ORF">HMPREF9156_00939</name>
</gene>
<proteinExistence type="predicted"/>
<keyword evidence="1" id="KW-0472">Membrane</keyword>
<evidence type="ECO:0000259" key="2">
    <source>
        <dbReference type="Pfam" id="PF13750"/>
    </source>
</evidence>
<evidence type="ECO:0000256" key="1">
    <source>
        <dbReference type="SAM" id="Phobius"/>
    </source>
</evidence>
<dbReference type="Proteomes" id="UP000006415">
    <property type="component" value="Unassembled WGS sequence"/>
</dbReference>
<evidence type="ECO:0000313" key="3">
    <source>
        <dbReference type="EMBL" id="EJD64763.1"/>
    </source>
</evidence>
<dbReference type="InterPro" id="IPR013783">
    <property type="entry name" value="Ig-like_fold"/>
</dbReference>
<keyword evidence="1" id="KW-0812">Transmembrane</keyword>
<dbReference type="HOGENOM" id="CLU_254222_0_0_11"/>
<comment type="caution">
    <text evidence="3">The sequence shown here is derived from an EMBL/GenBank/DDBJ whole genome shotgun (WGS) entry which is preliminary data.</text>
</comment>
<dbReference type="InterPro" id="IPR022038">
    <property type="entry name" value="Ig-like_bact"/>
</dbReference>
<protein>
    <recommendedName>
        <fullName evidence="2">Ig-like domain-containing protein</fullName>
    </recommendedName>
</protein>
<evidence type="ECO:0000313" key="4">
    <source>
        <dbReference type="Proteomes" id="UP000006415"/>
    </source>
</evidence>
<keyword evidence="1" id="KW-1133">Transmembrane helix</keyword>
<dbReference type="STRING" id="857290.HMPREF9156_00939"/>
<dbReference type="eggNOG" id="ENOG50330JT">
    <property type="taxonomic scope" value="Bacteria"/>
</dbReference>
<organism evidence="3 4">
    <name type="scientific">Scardovia wiggsiae F0424</name>
    <dbReference type="NCBI Taxonomy" id="857290"/>
    <lineage>
        <taxon>Bacteria</taxon>
        <taxon>Bacillati</taxon>
        <taxon>Actinomycetota</taxon>
        <taxon>Actinomycetes</taxon>
        <taxon>Bifidobacteriales</taxon>
        <taxon>Bifidobacteriaceae</taxon>
        <taxon>Scardovia</taxon>
    </lineage>
</organism>
<keyword evidence="4" id="KW-1185">Reference proteome</keyword>
<dbReference type="Gene3D" id="2.60.40.10">
    <property type="entry name" value="Immunoglobulins"/>
    <property type="match status" value="1"/>
</dbReference>
<dbReference type="OrthoDB" id="3193440at2"/>
<dbReference type="Pfam" id="PF13750">
    <property type="entry name" value="Big_3_3"/>
    <property type="match status" value="1"/>
</dbReference>
<dbReference type="RefSeq" id="WP_007148003.1">
    <property type="nucleotide sequence ID" value="NZ_AKCI01000001.1"/>
</dbReference>
<accession>J0DEP8</accession>
<dbReference type="GO" id="GO:0005975">
    <property type="term" value="P:carbohydrate metabolic process"/>
    <property type="evidence" value="ECO:0007669"/>
    <property type="project" value="UniProtKB-ARBA"/>
</dbReference>
<sequence>MNSKQISQIKKILLRAAVIMGAVLGLGILASPAPASYAAPDEPAITEVSYSMADKNNAVGAYLVSPLHSELKLTVSGASKLSGVNARYQYTTVDSEGNKHKVPDQPRTVPMDEVRQEADGDNTKTFRLGLDDEGIYAFGDIQFTLTYTDTAQKTKKTVVKTLSSLIAESKSSPQNPSVKATESLQGSGVSSFLLTDTDKGISLNVTDADGKTVDNDATITAASRLDGAKASAKVSNTYISKLDDLKKAWIAKHTVTVANNDTGAQVQLSGDDLAVSGQQDGSFTVTAQLSKAKEKLGGSFEDAAYTVKYGIGSDIGKTSDFTVDTGTPKISAEVPHAEAGRDLAEKVSIRLQQANVLIRGSQPKIRITVNDGGGIDLKSVKVTVKKADSLDGSPQPADASSWLRKVSSTRRNRKVIYELTLRDDGLYNLSDIAIQARNRAGRPLVADPDGQTLSNSVASKQYDAILVNNGAAESLKPAITVRPSDGNTRPKEHNGVKYYRGEVVETVTVTDKWIDAYRQITGLKVKVATKAGSADPQVSEIPLTDFKFTSHDNTVSAAYERKVSDEGRYHVSASLLEGVNDEGIEFVIDHTAPKISRMTVEPAGDPVWNWLFSDRPVKVTFSGMADHLSGIDPDATGFTKYNGHDADSSTPKLNIDDDTISFTLEKNGDRLAFADTDITITDFAGNTATFKLSDFVKNDRNEAKYASNIAQKGVRGVIVQTEKPVITVTYDNDSVRNGKYYASGRTATVTVTDPVFDLIIQNDPQRAIVTVGHDGSSTTVAAEKFTQVPGRQDTWTAQVKCDSDGEWRLSAQLTDPSGLSADPYEAEFIVDATKPSLTLTFDNNRSKNGNYYNANRTATVTVSDRNLDMGSTHIAVTAKGDDGRPLPAPAVSPWAVKDGGAGKDRTYTATVTFTGEEHYSISAVSADLAGNASEKVEEPEFIIDKTMPKLDISRVVDKTAYAGAVAPQISSSDSNLDEYGTTYTLKSSHNKGSSVYVYPKVSSTPTTQDVTYTDFPHEVKYDDFYTLSATAQDKAGNTVTKTVVFSVNRFGSVYSFDDSTQDIRGKYVKKARQVVIRETNVSGLNDNSVQANLIKNSRVLPLDKSQYSVNNSQDKGWSLTTYTFPASLFEGNSYYRVQLTSTDKAGNLAQNTMDNKSPNRKADAEVNFAVDAKKPAAAVLGLSSNQVYYGPSHDLSLYARDNMATERVELYVDGRKVQAWDNRDFLSQPPSYTMQADGGNHTVTVKAYDRAGNATETTYGNVTIAANWWQYITRTPGVLNRVIAGTIAALALIAGITVFLVRRHRRRKWRRNPFNRLA</sequence>